<sequence>MGYETIQRKKKENSILDNKISEHKDKIQALSDHLKNVRQELSHTQALCRAVEKETESEMHFKALADREMGRLQQEISQQENKLGALRERKNAQENNIFKSTQKLEELKSQLNWDQQTLDTWLEESARKDQDTMAILKYAQQDESRIRELTLRIERLTLEANQKRKSLDNERTETMTAQIGLDKTAESLRQAHVERQELIRQWGNTIDQMRKRDQELQQYALSLSQMKQEVRERRDRIKEKRNFLDNQEENNREYERKIAGTERLAAKLRGEFQELEANRTRLQDELESLRRNVEQATTAVEARRIQLASLKKEIQDKNNKVKNARLYNTALEEKLDSVTESAVSVEERAAQFEQMLREEEKAEKEIDNQLHLNQKVLARRTQELQVLRSKEKTLLGEISGSRATLSNLKSRLDKLEHNSLKQQEMIYNKDFQIQLLERKLSQMRGEGNTEGEQALKKKESELAAVLEEERKTAKMLTLQLKKLQDEIRYAKKETEKTGAQKRDLTEKIEELNLCNDTSDKELKKLRFKKQDTMVEDNIVKLEVKHLRDLLYNKADSVLSLEKQRQRLQAAMREREVEINIHKEMLQKQAKIADQERQKLSAEVHERFSKIDKMRKKYEILTISMAAPEGEEEKSPAYYVIKAAQEKEELQRTGDNLDVKIRRTEKEIQALENTLRVVSSHNAAYRKAFSKVTESSEEYQKKMTLEEQKRAVDEKCLFKRRQIRELQEDIQDMNNTLDNLLKEEAMLLNKTDEAESQILSLNKELGSQKEKLDRVTKQCSKLTREIRSGKQTKVKTLEEHDIDLRELKDFNKMVNKVLLEAMENNPDLRSALQTYFQEASLPLPMAGSTAASRQSSKSASARSSVRSADSSCSSSLRASLPLPTAVSIATSRQSSKSASARSSVSSVRSPCDSGPGTSARKTPQVITVDLGLQLGVTATPLSPTSPQESRCSSSAATSSTRTSSSSTRSQRSQRKSP</sequence>
<evidence type="ECO:0000313" key="8">
    <source>
        <dbReference type="Proteomes" id="UP001221898"/>
    </source>
</evidence>
<comment type="similarity">
    <text evidence="1">Belongs to the CCDC39 family.</text>
</comment>
<evidence type="ECO:0000256" key="2">
    <source>
        <dbReference type="ARBA" id="ARBA00016725"/>
    </source>
</evidence>
<feature type="region of interest" description="Disordered" evidence="6">
    <location>
        <begin position="846"/>
        <end position="875"/>
    </location>
</feature>
<organism evidence="7 8">
    <name type="scientific">Aldrovandia affinis</name>
    <dbReference type="NCBI Taxonomy" id="143900"/>
    <lineage>
        <taxon>Eukaryota</taxon>
        <taxon>Metazoa</taxon>
        <taxon>Chordata</taxon>
        <taxon>Craniata</taxon>
        <taxon>Vertebrata</taxon>
        <taxon>Euteleostomi</taxon>
        <taxon>Actinopterygii</taxon>
        <taxon>Neopterygii</taxon>
        <taxon>Teleostei</taxon>
        <taxon>Notacanthiformes</taxon>
        <taxon>Halosauridae</taxon>
        <taxon>Aldrovandia</taxon>
    </lineage>
</organism>
<evidence type="ECO:0000256" key="3">
    <source>
        <dbReference type="ARBA" id="ARBA00023054"/>
    </source>
</evidence>
<dbReference type="Pfam" id="PF24161">
    <property type="entry name" value="CCDC39"/>
    <property type="match status" value="1"/>
</dbReference>
<dbReference type="PANTHER" id="PTHR18962:SF0">
    <property type="entry name" value="COILED-COIL DOMAIN-CONTAINING PROTEIN 39"/>
    <property type="match status" value="1"/>
</dbReference>
<feature type="compositionally biased region" description="Polar residues" evidence="6">
    <location>
        <begin position="938"/>
        <end position="947"/>
    </location>
</feature>
<dbReference type="Proteomes" id="UP001221898">
    <property type="component" value="Unassembled WGS sequence"/>
</dbReference>
<feature type="coiled-coil region" evidence="5">
    <location>
        <begin position="398"/>
        <end position="493"/>
    </location>
</feature>
<dbReference type="InterPro" id="IPR033290">
    <property type="entry name" value="CCDC39"/>
</dbReference>
<proteinExistence type="inferred from homology"/>
<keyword evidence="8" id="KW-1185">Reference proteome</keyword>
<dbReference type="GO" id="GO:0036159">
    <property type="term" value="P:inner dynein arm assembly"/>
    <property type="evidence" value="ECO:0007669"/>
    <property type="project" value="InterPro"/>
</dbReference>
<evidence type="ECO:0000256" key="5">
    <source>
        <dbReference type="SAM" id="Coils"/>
    </source>
</evidence>
<dbReference type="GO" id="GO:0005576">
    <property type="term" value="C:extracellular region"/>
    <property type="evidence" value="ECO:0007669"/>
    <property type="project" value="GOC"/>
</dbReference>
<evidence type="ECO:0000256" key="4">
    <source>
        <dbReference type="ARBA" id="ARBA00045182"/>
    </source>
</evidence>
<evidence type="ECO:0000256" key="1">
    <source>
        <dbReference type="ARBA" id="ARBA00005805"/>
    </source>
</evidence>
<accession>A0AAD7RT01</accession>
<reference evidence="7" key="1">
    <citation type="journal article" date="2023" name="Science">
        <title>Genome structures resolve the early diversification of teleost fishes.</title>
        <authorList>
            <person name="Parey E."/>
            <person name="Louis A."/>
            <person name="Montfort J."/>
            <person name="Bouchez O."/>
            <person name="Roques C."/>
            <person name="Iampietro C."/>
            <person name="Lluch J."/>
            <person name="Castinel A."/>
            <person name="Donnadieu C."/>
            <person name="Desvignes T."/>
            <person name="Floi Bucao C."/>
            <person name="Jouanno E."/>
            <person name="Wen M."/>
            <person name="Mejri S."/>
            <person name="Dirks R."/>
            <person name="Jansen H."/>
            <person name="Henkel C."/>
            <person name="Chen W.J."/>
            <person name="Zahm M."/>
            <person name="Cabau C."/>
            <person name="Klopp C."/>
            <person name="Thompson A.W."/>
            <person name="Robinson-Rechavi M."/>
            <person name="Braasch I."/>
            <person name="Lecointre G."/>
            <person name="Bobe J."/>
            <person name="Postlethwait J.H."/>
            <person name="Berthelot C."/>
            <person name="Roest Crollius H."/>
            <person name="Guiguen Y."/>
        </authorList>
    </citation>
    <scope>NUCLEOTIDE SEQUENCE</scope>
    <source>
        <strain evidence="7">NC1722</strain>
    </source>
</reference>
<feature type="compositionally biased region" description="Low complexity" evidence="6">
    <location>
        <begin position="887"/>
        <end position="908"/>
    </location>
</feature>
<feature type="coiled-coil region" evidence="5">
    <location>
        <begin position="139"/>
        <end position="372"/>
    </location>
</feature>
<protein>
    <recommendedName>
        <fullName evidence="2">Coiled-coil domain-containing protein 39</fullName>
    </recommendedName>
</protein>
<dbReference type="GO" id="GO:0060287">
    <property type="term" value="P:epithelial cilium movement involved in determination of left/right asymmetry"/>
    <property type="evidence" value="ECO:0007669"/>
    <property type="project" value="TreeGrafter"/>
</dbReference>
<feature type="compositionally biased region" description="Polar residues" evidence="6">
    <location>
        <begin position="914"/>
        <end position="923"/>
    </location>
</feature>
<dbReference type="PANTHER" id="PTHR18962">
    <property type="entry name" value="COILED-COIL DOMAIN-CONTAINING PROTEIN 39"/>
    <property type="match status" value="1"/>
</dbReference>
<feature type="coiled-coil region" evidence="5">
    <location>
        <begin position="715"/>
        <end position="784"/>
    </location>
</feature>
<comment type="function">
    <text evidence="4">Required for assembly of dynein regulatory complex (DRC) and inner dynein arm (IDA) complexes, which are responsible for ciliary beat regulation, thereby playing a central role in motility in cilia and flagella. Probably acts together with CCDC40 to form a molecular ruler that determines the 96 nanometer (nm) repeat length and arrangements of components in cilia and flagella. Not required for outer dynein arm complexes assembly.</text>
</comment>
<feature type="region of interest" description="Disordered" evidence="6">
    <location>
        <begin position="936"/>
        <end position="976"/>
    </location>
</feature>
<comment type="caution">
    <text evidence="7">The sequence shown here is derived from an EMBL/GenBank/DDBJ whole genome shotgun (WGS) entry which is preliminary data.</text>
</comment>
<dbReference type="GO" id="GO:0005930">
    <property type="term" value="C:axoneme"/>
    <property type="evidence" value="ECO:0007669"/>
    <property type="project" value="InterPro"/>
</dbReference>
<evidence type="ECO:0000256" key="6">
    <source>
        <dbReference type="SAM" id="MobiDB-lite"/>
    </source>
</evidence>
<dbReference type="EMBL" id="JAINUG010000180">
    <property type="protein sequence ID" value="KAJ8389598.1"/>
    <property type="molecule type" value="Genomic_DNA"/>
</dbReference>
<feature type="region of interest" description="Disordered" evidence="6">
    <location>
        <begin position="887"/>
        <end position="923"/>
    </location>
</feature>
<feature type="coiled-coil region" evidence="5">
    <location>
        <begin position="646"/>
        <end position="680"/>
    </location>
</feature>
<feature type="compositionally biased region" description="Low complexity" evidence="6">
    <location>
        <begin position="847"/>
        <end position="875"/>
    </location>
</feature>
<feature type="coiled-coil region" evidence="5">
    <location>
        <begin position="557"/>
        <end position="602"/>
    </location>
</feature>
<evidence type="ECO:0000313" key="7">
    <source>
        <dbReference type="EMBL" id="KAJ8389598.1"/>
    </source>
</evidence>
<feature type="compositionally biased region" description="Low complexity" evidence="6">
    <location>
        <begin position="948"/>
        <end position="969"/>
    </location>
</feature>
<feature type="coiled-coil region" evidence="5">
    <location>
        <begin position="6"/>
        <end position="110"/>
    </location>
</feature>
<keyword evidence="3 5" id="KW-0175">Coiled coil</keyword>
<gene>
    <name evidence="7" type="ORF">AAFF_G00118350</name>
</gene>
<dbReference type="AlphaFoldDB" id="A0AAD7RT01"/>
<dbReference type="GO" id="GO:0060285">
    <property type="term" value="P:cilium-dependent cell motility"/>
    <property type="evidence" value="ECO:0007669"/>
    <property type="project" value="TreeGrafter"/>
</dbReference>
<name>A0AAD7RT01_9TELE</name>